<accession>A0ABW0WY61</accession>
<keyword evidence="3" id="KW-0067">ATP-binding</keyword>
<dbReference type="SUPFAM" id="SSF52540">
    <property type="entry name" value="P-loop containing nucleoside triphosphate hydrolases"/>
    <property type="match status" value="1"/>
</dbReference>
<dbReference type="InterPro" id="IPR018647">
    <property type="entry name" value="SLFN_3-like_DNA/RNA_helicase"/>
</dbReference>
<dbReference type="Proteomes" id="UP001595975">
    <property type="component" value="Unassembled WGS sequence"/>
</dbReference>
<feature type="region of interest" description="Disordered" evidence="1">
    <location>
        <begin position="654"/>
        <end position="706"/>
    </location>
</feature>
<dbReference type="RefSeq" id="WP_380224843.1">
    <property type="nucleotide sequence ID" value="NZ_JBHSOF010000008.1"/>
</dbReference>
<evidence type="ECO:0000313" key="4">
    <source>
        <dbReference type="Proteomes" id="UP001595975"/>
    </source>
</evidence>
<dbReference type="Gene3D" id="3.40.50.300">
    <property type="entry name" value="P-loop containing nucleotide triphosphate hydrolases"/>
    <property type="match status" value="1"/>
</dbReference>
<evidence type="ECO:0000313" key="3">
    <source>
        <dbReference type="EMBL" id="MFC5663193.1"/>
    </source>
</evidence>
<proteinExistence type="predicted"/>
<dbReference type="GO" id="GO:0004386">
    <property type="term" value="F:helicase activity"/>
    <property type="evidence" value="ECO:0007669"/>
    <property type="project" value="UniProtKB-KW"/>
</dbReference>
<dbReference type="InterPro" id="IPR027417">
    <property type="entry name" value="P-loop_NTPase"/>
</dbReference>
<keyword evidence="3" id="KW-0378">Hydrolase</keyword>
<name>A0ABW0WY61_9ACTN</name>
<evidence type="ECO:0000259" key="2">
    <source>
        <dbReference type="SMART" id="SM00382"/>
    </source>
</evidence>
<feature type="domain" description="AAA+ ATPase" evidence="2">
    <location>
        <begin position="268"/>
        <end position="430"/>
    </location>
</feature>
<dbReference type="Pfam" id="PF09848">
    <property type="entry name" value="SLFN-g3_helicase"/>
    <property type="match status" value="1"/>
</dbReference>
<keyword evidence="3" id="KW-0547">Nucleotide-binding</keyword>
<sequence length="706" mass="78882">MLLLQLPARDLLRLHERGLLVSHLSQRYLLFNRAPASRNEQRAWEASLVALAEDLVGFGLGEVRMFVEYQPPSDGEDGPAHPPIDVLLVGRYPDSDRDSVLVVELKQWSAAVRSPADPAKVDVPGLGAKKHPAQQVRSSYETVLAPFGLLDDLTLQVGGFSYLHNAHDVAVRDLLDAEHATGGTGLYFTADTRHELGRLLLQSFAPGDNSAVAERLLRRIGIRNTPLLEAMVRSRGEDTVFTLRGVQRTVADQVRRDLERMYRDGETGKAVFVVTGGAGTGKSAIGLELHNRLSNELYRVLYATGARAFDANLREHLGMAETRFRKEFKFFRDFVEPPAPRLDVLICDEAHRLRERSTFTGFPGAARRRAGTRPQVEELIEAARITVFLLDEAQSLRNDEVGTRQLIVDAAKRMGAAVRTYDLQDYYRCGGSTLYRQWVWDLLGLEGGQPRPWVPDGLMHVELAETPTDLEKNLLREIEAGASGRMVAGFCWKWSDPREDGSLVTDVRIGGWHKAWNAKPDPERRVKEYENNAPPAELWATRTGGKHQIGCVYSAQGLEWDWCAVIMGEDLVRRGDRWVMQKGSFRKRVDGQGYDVLRPGSADPRIADESGIGFAQRVRHAYHVLLTRASKATVLHSTDPETMEFLRTVVPPVDLHGLRPSGRGEPDPAESRRVRPTRGRGKARRPPVPRGVPAEGQNSLFDELDH</sequence>
<dbReference type="EMBL" id="JBHSOF010000008">
    <property type="protein sequence ID" value="MFC5663193.1"/>
    <property type="molecule type" value="Genomic_DNA"/>
</dbReference>
<gene>
    <name evidence="3" type="ORF">ACFP3U_09380</name>
</gene>
<feature type="compositionally biased region" description="Basic residues" evidence="1">
    <location>
        <begin position="674"/>
        <end position="687"/>
    </location>
</feature>
<organism evidence="3 4">
    <name type="scientific">Kitasatospora misakiensis</name>
    <dbReference type="NCBI Taxonomy" id="67330"/>
    <lineage>
        <taxon>Bacteria</taxon>
        <taxon>Bacillati</taxon>
        <taxon>Actinomycetota</taxon>
        <taxon>Actinomycetes</taxon>
        <taxon>Kitasatosporales</taxon>
        <taxon>Streptomycetaceae</taxon>
        <taxon>Kitasatospora</taxon>
    </lineage>
</organism>
<keyword evidence="4" id="KW-1185">Reference proteome</keyword>
<keyword evidence="3" id="KW-0347">Helicase</keyword>
<comment type="caution">
    <text evidence="3">The sequence shown here is derived from an EMBL/GenBank/DDBJ whole genome shotgun (WGS) entry which is preliminary data.</text>
</comment>
<dbReference type="CDD" id="cd00009">
    <property type="entry name" value="AAA"/>
    <property type="match status" value="1"/>
</dbReference>
<evidence type="ECO:0000256" key="1">
    <source>
        <dbReference type="SAM" id="MobiDB-lite"/>
    </source>
</evidence>
<protein>
    <submittedName>
        <fullName evidence="3">DNA/RNA helicase domain-containing protein</fullName>
    </submittedName>
</protein>
<dbReference type="InterPro" id="IPR003593">
    <property type="entry name" value="AAA+_ATPase"/>
</dbReference>
<reference evidence="4" key="1">
    <citation type="journal article" date="2019" name="Int. J. Syst. Evol. Microbiol.">
        <title>The Global Catalogue of Microorganisms (GCM) 10K type strain sequencing project: providing services to taxonomists for standard genome sequencing and annotation.</title>
        <authorList>
            <consortium name="The Broad Institute Genomics Platform"/>
            <consortium name="The Broad Institute Genome Sequencing Center for Infectious Disease"/>
            <person name="Wu L."/>
            <person name="Ma J."/>
        </authorList>
    </citation>
    <scope>NUCLEOTIDE SEQUENCE [LARGE SCALE GENOMIC DNA]</scope>
    <source>
        <strain evidence="4">CGMCC 4.1437</strain>
    </source>
</reference>
<dbReference type="SMART" id="SM00382">
    <property type="entry name" value="AAA"/>
    <property type="match status" value="1"/>
</dbReference>
<feature type="compositionally biased region" description="Basic and acidic residues" evidence="1">
    <location>
        <begin position="662"/>
        <end position="673"/>
    </location>
</feature>